<dbReference type="InterPro" id="IPR010930">
    <property type="entry name" value="Flg_bb/hook_C_dom"/>
</dbReference>
<evidence type="ECO:0000256" key="1">
    <source>
        <dbReference type="ARBA" id="ARBA00009677"/>
    </source>
</evidence>
<dbReference type="NCBIfam" id="TIGR03506">
    <property type="entry name" value="FlgEFG_subfam"/>
    <property type="match status" value="2"/>
</dbReference>
<evidence type="ECO:0000259" key="4">
    <source>
        <dbReference type="Pfam" id="PF22692"/>
    </source>
</evidence>
<gene>
    <name evidence="5" type="primary">FlgG</name>
    <name evidence="5" type="ordered locus">PTH_2066</name>
</gene>
<dbReference type="HOGENOM" id="CLU_013687_0_2_9"/>
<evidence type="ECO:0000256" key="2">
    <source>
        <dbReference type="RuleBase" id="RU362116"/>
    </source>
</evidence>
<evidence type="ECO:0000313" key="6">
    <source>
        <dbReference type="Proteomes" id="UP000006556"/>
    </source>
</evidence>
<dbReference type="KEGG" id="pth:PTH_2066"/>
<dbReference type="STRING" id="370438.PTH_2066"/>
<dbReference type="AlphaFoldDB" id="A5D0H2"/>
<comment type="similarity">
    <text evidence="1 2">Belongs to the flagella basal body rod proteins family.</text>
</comment>
<dbReference type="InterPro" id="IPR053967">
    <property type="entry name" value="LlgE_F_G-like_D1"/>
</dbReference>
<organism evidence="5 6">
    <name type="scientific">Pelotomaculum thermopropionicum (strain DSM 13744 / JCM 10971 / SI)</name>
    <dbReference type="NCBI Taxonomy" id="370438"/>
    <lineage>
        <taxon>Bacteria</taxon>
        <taxon>Bacillati</taxon>
        <taxon>Bacillota</taxon>
        <taxon>Clostridia</taxon>
        <taxon>Eubacteriales</taxon>
        <taxon>Desulfotomaculaceae</taxon>
        <taxon>Pelotomaculum</taxon>
    </lineage>
</organism>
<keyword evidence="5" id="KW-0282">Flagellum</keyword>
<keyword evidence="2" id="KW-0975">Bacterial flagellum</keyword>
<feature type="domain" description="Flagellar hook protein FlgE/F/G-like D1" evidence="4">
    <location>
        <begin position="94"/>
        <end position="155"/>
    </location>
</feature>
<keyword evidence="5" id="KW-0969">Cilium</keyword>
<keyword evidence="6" id="KW-1185">Reference proteome</keyword>
<dbReference type="GO" id="GO:0009425">
    <property type="term" value="C:bacterial-type flagellum basal body"/>
    <property type="evidence" value="ECO:0007669"/>
    <property type="project" value="UniProtKB-SubCell"/>
</dbReference>
<dbReference type="EMBL" id="AP009389">
    <property type="protein sequence ID" value="BAF60247.1"/>
    <property type="molecule type" value="Genomic_DNA"/>
</dbReference>
<name>A5D0H2_PELTS</name>
<feature type="domain" description="Flagellar basal-body/hook protein C-terminal" evidence="3">
    <location>
        <begin position="209"/>
        <end position="254"/>
    </location>
</feature>
<comment type="subcellular location">
    <subcellularLocation>
        <location evidence="2">Bacterial flagellum basal body</location>
    </subcellularLocation>
</comment>
<reference evidence="6" key="1">
    <citation type="journal article" date="2008" name="Genome Res.">
        <title>The genome of Pelotomaculum thermopropionicum reveals niche-associated evolution in anaerobic microbiota.</title>
        <authorList>
            <person name="Kosaka T."/>
            <person name="Kato S."/>
            <person name="Shimoyama T."/>
            <person name="Ishii S."/>
            <person name="Abe T."/>
            <person name="Watanabe K."/>
        </authorList>
    </citation>
    <scope>NUCLEOTIDE SEQUENCE [LARGE SCALE GENOMIC DNA]</scope>
    <source>
        <strain evidence="6">DSM 13744 / JCM 10971 / SI</strain>
    </source>
</reference>
<proteinExistence type="inferred from homology"/>
<protein>
    <submittedName>
        <fullName evidence="5">Flagellar basal body rod protein</fullName>
    </submittedName>
</protein>
<dbReference type="Pfam" id="PF06429">
    <property type="entry name" value="Flg_bbr_C"/>
    <property type="match status" value="1"/>
</dbReference>
<dbReference type="SUPFAM" id="SSF117143">
    <property type="entry name" value="Flagellar hook protein flgE"/>
    <property type="match status" value="1"/>
</dbReference>
<dbReference type="PANTHER" id="PTHR30435">
    <property type="entry name" value="FLAGELLAR PROTEIN"/>
    <property type="match status" value="1"/>
</dbReference>
<dbReference type="Pfam" id="PF22692">
    <property type="entry name" value="LlgE_F_G_D1"/>
    <property type="match status" value="1"/>
</dbReference>
<dbReference type="InterPro" id="IPR037925">
    <property type="entry name" value="FlgE/F/G-like"/>
</dbReference>
<dbReference type="GO" id="GO:0071978">
    <property type="term" value="P:bacterial-type flagellum-dependent swarming motility"/>
    <property type="evidence" value="ECO:0007669"/>
    <property type="project" value="TreeGrafter"/>
</dbReference>
<sequence length="256" mass="27570">MLKALSSAVTGLNAQRTRVDAIAVDLANIAAAGYKRNRTRFAELVSQEIEKQGIPVAAEGRPARAGSGVRAESADKVLLAGETVKTERPFDLLIEGEGYFRVVLPGGEEVYTRNGCFTYDKEGNLYCSSGYRLEGVSLPEGWDKVIVSPDGRVSAEKDGSVIDAGQITLYRFSSMAALKPAGSFHFYLDEEAGEAIPGTPGSEGFGVIRQGYLETSNVDLTGEITGLIEAQTVYGFNARSVRIVDEMWGMANNLRK</sequence>
<dbReference type="InterPro" id="IPR020013">
    <property type="entry name" value="Flagellar_FlgE/F/G"/>
</dbReference>
<keyword evidence="5" id="KW-0966">Cell projection</keyword>
<evidence type="ECO:0000259" key="3">
    <source>
        <dbReference type="Pfam" id="PF06429"/>
    </source>
</evidence>
<dbReference type="eggNOG" id="COG4786">
    <property type="taxonomic scope" value="Bacteria"/>
</dbReference>
<dbReference type="PANTHER" id="PTHR30435:SF19">
    <property type="entry name" value="FLAGELLAR BASAL-BODY ROD PROTEIN FLGG"/>
    <property type="match status" value="1"/>
</dbReference>
<evidence type="ECO:0000313" key="5">
    <source>
        <dbReference type="EMBL" id="BAF60247.1"/>
    </source>
</evidence>
<accession>A5D0H2</accession>
<dbReference type="Proteomes" id="UP000006556">
    <property type="component" value="Chromosome"/>
</dbReference>